<dbReference type="RefSeq" id="XP_041186761.1">
    <property type="nucleotide sequence ID" value="XM_041344413.1"/>
</dbReference>
<reference evidence="2" key="1">
    <citation type="journal article" date="2020" name="New Phytol.">
        <title>Comparative genomics reveals dynamic genome evolution in host specialist ectomycorrhizal fungi.</title>
        <authorList>
            <person name="Lofgren L.A."/>
            <person name="Nguyen N.H."/>
            <person name="Vilgalys R."/>
            <person name="Ruytinx J."/>
            <person name="Liao H.L."/>
            <person name="Branco S."/>
            <person name="Kuo A."/>
            <person name="LaButti K."/>
            <person name="Lipzen A."/>
            <person name="Andreopoulos W."/>
            <person name="Pangilinan J."/>
            <person name="Riley R."/>
            <person name="Hundley H."/>
            <person name="Na H."/>
            <person name="Barry K."/>
            <person name="Grigoriev I.V."/>
            <person name="Stajich J.E."/>
            <person name="Kennedy P.G."/>
        </authorList>
    </citation>
    <scope>NUCLEOTIDE SEQUENCE</scope>
    <source>
        <strain evidence="2">MN1</strain>
    </source>
</reference>
<gene>
    <name evidence="2" type="ORF">BJ212DRAFT_944638</name>
</gene>
<dbReference type="EMBL" id="JABBWG010000062">
    <property type="protein sequence ID" value="KAG1804115.1"/>
    <property type="molecule type" value="Genomic_DNA"/>
</dbReference>
<dbReference type="GeneID" id="64638429"/>
<keyword evidence="3" id="KW-1185">Reference proteome</keyword>
<feature type="compositionally biased region" description="Basic residues" evidence="1">
    <location>
        <begin position="312"/>
        <end position="333"/>
    </location>
</feature>
<dbReference type="AlphaFoldDB" id="A0A9P7DVD2"/>
<evidence type="ECO:0000313" key="2">
    <source>
        <dbReference type="EMBL" id="KAG1804115.1"/>
    </source>
</evidence>
<comment type="caution">
    <text evidence="2">The sequence shown here is derived from an EMBL/GenBank/DDBJ whole genome shotgun (WGS) entry which is preliminary data.</text>
</comment>
<proteinExistence type="predicted"/>
<feature type="compositionally biased region" description="Low complexity" evidence="1">
    <location>
        <begin position="1"/>
        <end position="14"/>
    </location>
</feature>
<feature type="region of interest" description="Disordered" evidence="1">
    <location>
        <begin position="205"/>
        <end position="237"/>
    </location>
</feature>
<evidence type="ECO:0000313" key="3">
    <source>
        <dbReference type="Proteomes" id="UP000807769"/>
    </source>
</evidence>
<feature type="region of interest" description="Disordered" evidence="1">
    <location>
        <begin position="1"/>
        <end position="39"/>
    </location>
</feature>
<protein>
    <submittedName>
        <fullName evidence="2">Uncharacterized protein</fullName>
    </submittedName>
</protein>
<dbReference type="OrthoDB" id="2688811at2759"/>
<dbReference type="Proteomes" id="UP000807769">
    <property type="component" value="Unassembled WGS sequence"/>
</dbReference>
<evidence type="ECO:0000256" key="1">
    <source>
        <dbReference type="SAM" id="MobiDB-lite"/>
    </source>
</evidence>
<accession>A0A9P7DVD2</accession>
<organism evidence="2 3">
    <name type="scientific">Suillus subaureus</name>
    <dbReference type="NCBI Taxonomy" id="48587"/>
    <lineage>
        <taxon>Eukaryota</taxon>
        <taxon>Fungi</taxon>
        <taxon>Dikarya</taxon>
        <taxon>Basidiomycota</taxon>
        <taxon>Agaricomycotina</taxon>
        <taxon>Agaricomycetes</taxon>
        <taxon>Agaricomycetidae</taxon>
        <taxon>Boletales</taxon>
        <taxon>Suillineae</taxon>
        <taxon>Suillaceae</taxon>
        <taxon>Suillus</taxon>
    </lineage>
</organism>
<feature type="region of interest" description="Disordered" evidence="1">
    <location>
        <begin position="285"/>
        <end position="334"/>
    </location>
</feature>
<sequence>MIFFPTPQSSSSPPDGELTVPESPYRRDHPNAMSSSDRPVRTFLPFDSSTSANPGAGSFPFPGRAGGTSGAMANRFGSAANMLVYPFNTFTYPVYLNGSMGSNISSNGDFPYSSEEATTTHPMMDDIARLQNHYPTADPMHYGSYELQPSLGYGDSGYNLLSRHGALYHDTAQGGIDAWYSSSPVTGGNPPPSYIPPMQYPDGCTPYRPQYVSPSTDASSSSCREPSSYPREPDSSAHYPGAYHASWPRCEDHAICDPQVVGSSLPEQPDPSMAPLPFAAIFSHPYIGHGDDTSNPSHRPPSIQPHQDLPHRNSRSRQNSRRRRRSHSYRTHHSPPSIATFSCDWLVGENTTCTFKGPLDVFKTHFRRSHLSGDQNAPNACRWRNCTYRKRDNADICVMRRDSVRRHVWETHLGLKRKI</sequence>
<name>A0A9P7DVD2_9AGAM</name>
<feature type="compositionally biased region" description="Low complexity" evidence="1">
    <location>
        <begin position="219"/>
        <end position="230"/>
    </location>
</feature>